<dbReference type="InterPro" id="IPR016162">
    <property type="entry name" value="Ald_DH_N"/>
</dbReference>
<dbReference type="GO" id="GO:0006210">
    <property type="term" value="P:thymine catabolic process"/>
    <property type="evidence" value="ECO:0007669"/>
    <property type="project" value="TreeGrafter"/>
</dbReference>
<gene>
    <name evidence="2" type="ORF">B1A_11087</name>
</gene>
<dbReference type="Gene3D" id="3.40.309.10">
    <property type="entry name" value="Aldehyde Dehydrogenase, Chain A, domain 2"/>
    <property type="match status" value="1"/>
</dbReference>
<dbReference type="EMBL" id="AUZX01007910">
    <property type="protein sequence ID" value="EQD57785.1"/>
    <property type="molecule type" value="Genomic_DNA"/>
</dbReference>
<proteinExistence type="predicted"/>
<dbReference type="PANTHER" id="PTHR43866">
    <property type="entry name" value="MALONATE-SEMIALDEHYDE DEHYDROGENASE"/>
    <property type="match status" value="1"/>
</dbReference>
<accession>T1BV20</accession>
<protein>
    <submittedName>
        <fullName evidence="2">Methylmalonate-semialdehyde dehydrogenase</fullName>
    </submittedName>
</protein>
<evidence type="ECO:0000259" key="1">
    <source>
        <dbReference type="Pfam" id="PF00171"/>
    </source>
</evidence>
<dbReference type="PANTHER" id="PTHR43866:SF4">
    <property type="entry name" value="MALONATE-SEMIALDEHYDE DEHYDROGENASE"/>
    <property type="match status" value="1"/>
</dbReference>
<dbReference type="Pfam" id="PF00171">
    <property type="entry name" value="Aldedh"/>
    <property type="match status" value="1"/>
</dbReference>
<dbReference type="InterPro" id="IPR016161">
    <property type="entry name" value="Ald_DH/histidinol_DH"/>
</dbReference>
<feature type="non-terminal residue" evidence="2">
    <location>
        <position position="1"/>
    </location>
</feature>
<evidence type="ECO:0000313" key="2">
    <source>
        <dbReference type="EMBL" id="EQD57785.1"/>
    </source>
</evidence>
<dbReference type="SUPFAM" id="SSF53720">
    <property type="entry name" value="ALDH-like"/>
    <property type="match status" value="1"/>
</dbReference>
<dbReference type="GO" id="GO:0006574">
    <property type="term" value="P:L-valine catabolic process"/>
    <property type="evidence" value="ECO:0007669"/>
    <property type="project" value="TreeGrafter"/>
</dbReference>
<dbReference type="Gene3D" id="3.40.605.10">
    <property type="entry name" value="Aldehyde Dehydrogenase, Chain A, domain 1"/>
    <property type="match status" value="1"/>
</dbReference>
<reference evidence="2" key="1">
    <citation type="submission" date="2013-08" db="EMBL/GenBank/DDBJ databases">
        <authorList>
            <person name="Mendez C."/>
            <person name="Richter M."/>
            <person name="Ferrer M."/>
            <person name="Sanchez J."/>
        </authorList>
    </citation>
    <scope>NUCLEOTIDE SEQUENCE</scope>
</reference>
<feature type="domain" description="Aldehyde dehydrogenase" evidence="1">
    <location>
        <begin position="1"/>
        <end position="115"/>
    </location>
</feature>
<dbReference type="InterPro" id="IPR010061">
    <property type="entry name" value="MeMal-semiAld_DH"/>
</dbReference>
<organism evidence="2">
    <name type="scientific">mine drainage metagenome</name>
    <dbReference type="NCBI Taxonomy" id="410659"/>
    <lineage>
        <taxon>unclassified sequences</taxon>
        <taxon>metagenomes</taxon>
        <taxon>ecological metagenomes</taxon>
    </lineage>
</organism>
<dbReference type="InterPro" id="IPR015590">
    <property type="entry name" value="Aldehyde_DH_dom"/>
</dbReference>
<sequence length="136" mass="14949">FFLGPCLFDHVKPDMQIYQDEIFGPVLCVVRVASLGDAMALIDAHPYGNGACIFTRDGESARHFAAEIQVGMVGVNVPLPVPVAYHSFGGWKRSLFGDLAYGPDAVRFYTRRKTITERWPAAGAREGTAFSFPSHQ</sequence>
<reference evidence="2" key="2">
    <citation type="journal article" date="2014" name="ISME J.">
        <title>Microbial stratification in low pH oxic and suboxic macroscopic growths along an acid mine drainage.</title>
        <authorList>
            <person name="Mendez-Garcia C."/>
            <person name="Mesa V."/>
            <person name="Sprenger R.R."/>
            <person name="Richter M."/>
            <person name="Diez M.S."/>
            <person name="Solano J."/>
            <person name="Bargiela R."/>
            <person name="Golyshina O.V."/>
            <person name="Manteca A."/>
            <person name="Ramos J.L."/>
            <person name="Gallego J.R."/>
            <person name="Llorente I."/>
            <person name="Martins Dos Santos V.A."/>
            <person name="Jensen O.N."/>
            <person name="Pelaez A.I."/>
            <person name="Sanchez J."/>
            <person name="Ferrer M."/>
        </authorList>
    </citation>
    <scope>NUCLEOTIDE SEQUENCE</scope>
</reference>
<dbReference type="InterPro" id="IPR016163">
    <property type="entry name" value="Ald_DH_C"/>
</dbReference>
<name>T1BV20_9ZZZZ</name>
<dbReference type="AlphaFoldDB" id="T1BV20"/>
<dbReference type="GO" id="GO:0004491">
    <property type="term" value="F:methylmalonate-semialdehyde dehydrogenase (acylating, NAD) activity"/>
    <property type="evidence" value="ECO:0007669"/>
    <property type="project" value="InterPro"/>
</dbReference>
<comment type="caution">
    <text evidence="2">The sequence shown here is derived from an EMBL/GenBank/DDBJ whole genome shotgun (WGS) entry which is preliminary data.</text>
</comment>